<evidence type="ECO:0000313" key="1">
    <source>
        <dbReference type="EMBL" id="KAG7362005.1"/>
    </source>
</evidence>
<evidence type="ECO:0000313" key="2">
    <source>
        <dbReference type="Proteomes" id="UP000693970"/>
    </source>
</evidence>
<proteinExistence type="predicted"/>
<dbReference type="Proteomes" id="UP000693970">
    <property type="component" value="Unassembled WGS sequence"/>
</dbReference>
<sequence length="102" mass="11368">MIQPEILMLVATLANVTGGNYTSRSKRDEAMEKLANRFESLQQSMSISCAAAVAASLMKEAEVIERRLGQSEGYPLCPQLRARMQARLNKIYDELYGPAQDE</sequence>
<reference evidence="1" key="1">
    <citation type="journal article" date="2021" name="Sci. Rep.">
        <title>Diploid genomic architecture of Nitzschia inconspicua, an elite biomass production diatom.</title>
        <authorList>
            <person name="Oliver A."/>
            <person name="Podell S."/>
            <person name="Pinowska A."/>
            <person name="Traller J.C."/>
            <person name="Smith S.R."/>
            <person name="McClure R."/>
            <person name="Beliaev A."/>
            <person name="Bohutskyi P."/>
            <person name="Hill E.A."/>
            <person name="Rabines A."/>
            <person name="Zheng H."/>
            <person name="Allen L.Z."/>
            <person name="Kuo A."/>
            <person name="Grigoriev I.V."/>
            <person name="Allen A.E."/>
            <person name="Hazlebeck D."/>
            <person name="Allen E.E."/>
        </authorList>
    </citation>
    <scope>NUCLEOTIDE SEQUENCE</scope>
    <source>
        <strain evidence="1">Hildebrandi</strain>
    </source>
</reference>
<organism evidence="1 2">
    <name type="scientific">Nitzschia inconspicua</name>
    <dbReference type="NCBI Taxonomy" id="303405"/>
    <lineage>
        <taxon>Eukaryota</taxon>
        <taxon>Sar</taxon>
        <taxon>Stramenopiles</taxon>
        <taxon>Ochrophyta</taxon>
        <taxon>Bacillariophyta</taxon>
        <taxon>Bacillariophyceae</taxon>
        <taxon>Bacillariophycidae</taxon>
        <taxon>Bacillariales</taxon>
        <taxon>Bacillariaceae</taxon>
        <taxon>Nitzschia</taxon>
    </lineage>
</organism>
<keyword evidence="2" id="KW-1185">Reference proteome</keyword>
<dbReference type="EMBL" id="JAGRRH010000012">
    <property type="protein sequence ID" value="KAG7362005.1"/>
    <property type="molecule type" value="Genomic_DNA"/>
</dbReference>
<gene>
    <name evidence="1" type="ORF">IV203_025671</name>
</gene>
<protein>
    <submittedName>
        <fullName evidence="1">Uncharacterized protein</fullName>
    </submittedName>
</protein>
<reference evidence="1" key="2">
    <citation type="submission" date="2021-04" db="EMBL/GenBank/DDBJ databases">
        <authorList>
            <person name="Podell S."/>
        </authorList>
    </citation>
    <scope>NUCLEOTIDE SEQUENCE</scope>
    <source>
        <strain evidence="1">Hildebrandi</strain>
    </source>
</reference>
<accession>A0A9K3PWC8</accession>
<name>A0A9K3PWC8_9STRA</name>
<comment type="caution">
    <text evidence="1">The sequence shown here is derived from an EMBL/GenBank/DDBJ whole genome shotgun (WGS) entry which is preliminary data.</text>
</comment>
<dbReference type="AlphaFoldDB" id="A0A9K3PWC8"/>